<dbReference type="Gene3D" id="1.10.10.10">
    <property type="entry name" value="Winged helix-like DNA-binding domain superfamily/Winged helix DNA-binding domain"/>
    <property type="match status" value="1"/>
</dbReference>
<dbReference type="GO" id="GO:0003677">
    <property type="term" value="F:DNA binding"/>
    <property type="evidence" value="ECO:0007669"/>
    <property type="project" value="UniProtKB-KW"/>
</dbReference>
<dbReference type="RefSeq" id="WP_092595878.1">
    <property type="nucleotide sequence ID" value="NZ_FNFI01000003.1"/>
</dbReference>
<dbReference type="PROSITE" id="PS51063">
    <property type="entry name" value="HTH_CRP_2"/>
    <property type="match status" value="1"/>
</dbReference>
<dbReference type="SMART" id="SM00419">
    <property type="entry name" value="HTH_CRP"/>
    <property type="match status" value="1"/>
</dbReference>
<dbReference type="SMART" id="SM00100">
    <property type="entry name" value="cNMP"/>
    <property type="match status" value="1"/>
</dbReference>
<dbReference type="Pfam" id="PF00027">
    <property type="entry name" value="cNMP_binding"/>
    <property type="match status" value="1"/>
</dbReference>
<dbReference type="PANTHER" id="PTHR24567">
    <property type="entry name" value="CRP FAMILY TRANSCRIPTIONAL REGULATORY PROTEIN"/>
    <property type="match status" value="1"/>
</dbReference>
<feature type="domain" description="Cyclic nucleotide-binding" evidence="6">
    <location>
        <begin position="15"/>
        <end position="136"/>
    </location>
</feature>
<dbReference type="InterPro" id="IPR018490">
    <property type="entry name" value="cNMP-bd_dom_sf"/>
</dbReference>
<evidence type="ECO:0000259" key="7">
    <source>
        <dbReference type="PROSITE" id="PS51063"/>
    </source>
</evidence>
<dbReference type="STRING" id="586411.SAMN05216187_103179"/>
<feature type="domain" description="HTH crp-type" evidence="7">
    <location>
        <begin position="150"/>
        <end position="214"/>
    </location>
</feature>
<dbReference type="CDD" id="cd00038">
    <property type="entry name" value="CAP_ED"/>
    <property type="match status" value="1"/>
</dbReference>
<keyword evidence="3" id="KW-0238">DNA-binding</keyword>
<keyword evidence="5" id="KW-0804">Transcription</keyword>
<dbReference type="InterPro" id="IPR012318">
    <property type="entry name" value="HTH_CRP"/>
</dbReference>
<dbReference type="SUPFAM" id="SSF46785">
    <property type="entry name" value="Winged helix' DNA-binding domain"/>
    <property type="match status" value="1"/>
</dbReference>
<sequence length="214" mass="25093">MELQGHERCVSRVPIFSHLEMDELEEVFQRVNHRQMKKGEYLFMEGDISSALYVIHKGKVRIYRLNDNGEEQLIRVLTHSDFTGELSLFSDDNESKSYAEVLEDAEVCRIDQKDIYDLMNKYPNISIKVIESFAERLNDSESLTTNISLLNSKEKLLEYIKTHRSDEQLVLTMTKKHLASYLSMQPETLTRTFNRLEAEGYISKINNKTYRILK</sequence>
<keyword evidence="4" id="KW-0010">Activator</keyword>
<evidence type="ECO:0000313" key="9">
    <source>
        <dbReference type="Proteomes" id="UP000242700"/>
    </source>
</evidence>
<dbReference type="EMBL" id="FNFI01000003">
    <property type="protein sequence ID" value="SDJ90493.1"/>
    <property type="molecule type" value="Genomic_DNA"/>
</dbReference>
<organism evidence="8 9">
    <name type="scientific">Jeotgalicoccus aerolatus</name>
    <dbReference type="NCBI Taxonomy" id="709510"/>
    <lineage>
        <taxon>Bacteria</taxon>
        <taxon>Bacillati</taxon>
        <taxon>Bacillota</taxon>
        <taxon>Bacilli</taxon>
        <taxon>Bacillales</taxon>
        <taxon>Staphylococcaceae</taxon>
        <taxon>Jeotgalicoccus</taxon>
    </lineage>
</organism>
<dbReference type="PROSITE" id="PS50042">
    <property type="entry name" value="CNMP_BINDING_3"/>
    <property type="match status" value="1"/>
</dbReference>
<dbReference type="Proteomes" id="UP000242700">
    <property type="component" value="Unassembled WGS sequence"/>
</dbReference>
<gene>
    <name evidence="8" type="ORF">SAMN05216187_103179</name>
</gene>
<dbReference type="InterPro" id="IPR036388">
    <property type="entry name" value="WH-like_DNA-bd_sf"/>
</dbReference>
<dbReference type="InterPro" id="IPR000595">
    <property type="entry name" value="cNMP-bd_dom"/>
</dbReference>
<evidence type="ECO:0000256" key="2">
    <source>
        <dbReference type="ARBA" id="ARBA00023015"/>
    </source>
</evidence>
<reference evidence="9" key="1">
    <citation type="submission" date="2016-10" db="EMBL/GenBank/DDBJ databases">
        <authorList>
            <person name="Varghese N."/>
            <person name="Submissions S."/>
        </authorList>
    </citation>
    <scope>NUCLEOTIDE SEQUENCE [LARGE SCALE GENOMIC DNA]</scope>
    <source>
        <strain evidence="9">CGMCC 1.8911</strain>
    </source>
</reference>
<evidence type="ECO:0000313" key="8">
    <source>
        <dbReference type="EMBL" id="SDJ90493.1"/>
    </source>
</evidence>
<dbReference type="GO" id="GO:0005829">
    <property type="term" value="C:cytosol"/>
    <property type="evidence" value="ECO:0007669"/>
    <property type="project" value="TreeGrafter"/>
</dbReference>
<dbReference type="PANTHER" id="PTHR24567:SF26">
    <property type="entry name" value="REGULATORY PROTEIN YEIL"/>
    <property type="match status" value="1"/>
</dbReference>
<evidence type="ECO:0000256" key="1">
    <source>
        <dbReference type="ARBA" id="ARBA00020091"/>
    </source>
</evidence>
<accession>A0A1G8XJ76</accession>
<protein>
    <recommendedName>
        <fullName evidence="1">HTH-type transcriptional regulator ArcR</fullName>
    </recommendedName>
</protein>
<dbReference type="InterPro" id="IPR036390">
    <property type="entry name" value="WH_DNA-bd_sf"/>
</dbReference>
<dbReference type="SUPFAM" id="SSF51206">
    <property type="entry name" value="cAMP-binding domain-like"/>
    <property type="match status" value="1"/>
</dbReference>
<dbReference type="GO" id="GO:0003700">
    <property type="term" value="F:DNA-binding transcription factor activity"/>
    <property type="evidence" value="ECO:0007669"/>
    <property type="project" value="TreeGrafter"/>
</dbReference>
<dbReference type="Pfam" id="PF13545">
    <property type="entry name" value="HTH_Crp_2"/>
    <property type="match status" value="1"/>
</dbReference>
<evidence type="ECO:0000256" key="4">
    <source>
        <dbReference type="ARBA" id="ARBA00023159"/>
    </source>
</evidence>
<evidence type="ECO:0000256" key="3">
    <source>
        <dbReference type="ARBA" id="ARBA00023125"/>
    </source>
</evidence>
<keyword evidence="2" id="KW-0805">Transcription regulation</keyword>
<evidence type="ECO:0000259" key="6">
    <source>
        <dbReference type="PROSITE" id="PS50042"/>
    </source>
</evidence>
<name>A0A1G8XJ76_9STAP</name>
<dbReference type="InterPro" id="IPR014710">
    <property type="entry name" value="RmlC-like_jellyroll"/>
</dbReference>
<dbReference type="AlphaFoldDB" id="A0A1G8XJ76"/>
<dbReference type="Gene3D" id="2.60.120.10">
    <property type="entry name" value="Jelly Rolls"/>
    <property type="match status" value="1"/>
</dbReference>
<proteinExistence type="predicted"/>
<dbReference type="OrthoDB" id="9798104at2"/>
<evidence type="ECO:0000256" key="5">
    <source>
        <dbReference type="ARBA" id="ARBA00023163"/>
    </source>
</evidence>
<dbReference type="InterPro" id="IPR050397">
    <property type="entry name" value="Env_Response_Regulators"/>
</dbReference>